<proteinExistence type="predicted"/>
<keyword evidence="1" id="KW-0479">Metal-binding</keyword>
<keyword evidence="3" id="KW-1133">Transmembrane helix</keyword>
<evidence type="ECO:0000259" key="5">
    <source>
        <dbReference type="PROSITE" id="PS50994"/>
    </source>
</evidence>
<dbReference type="InterPro" id="IPR012337">
    <property type="entry name" value="RNaseH-like_sf"/>
</dbReference>
<feature type="domain" description="CCHC-type" evidence="4">
    <location>
        <begin position="605"/>
        <end position="620"/>
    </location>
</feature>
<protein>
    <submittedName>
        <fullName evidence="6">Uncharacterized protein</fullName>
    </submittedName>
</protein>
<dbReference type="EMBL" id="JABANO010029573">
    <property type="protein sequence ID" value="KAF4713325.1"/>
    <property type="molecule type" value="Genomic_DNA"/>
</dbReference>
<gene>
    <name evidence="6" type="ORF">FOZ63_011970</name>
</gene>
<keyword evidence="1" id="KW-0863">Zinc-finger</keyword>
<dbReference type="InterPro" id="IPR050951">
    <property type="entry name" value="Retrovirus_Pol_polyprotein"/>
</dbReference>
<dbReference type="SUPFAM" id="SSF53098">
    <property type="entry name" value="Ribonuclease H-like"/>
    <property type="match status" value="1"/>
</dbReference>
<feature type="compositionally biased region" description="Polar residues" evidence="2">
    <location>
        <begin position="255"/>
        <end position="275"/>
    </location>
</feature>
<feature type="compositionally biased region" description="Polar residues" evidence="2">
    <location>
        <begin position="514"/>
        <end position="523"/>
    </location>
</feature>
<dbReference type="SMART" id="SM00343">
    <property type="entry name" value="ZnF_C2HC"/>
    <property type="match status" value="3"/>
</dbReference>
<evidence type="ECO:0000256" key="1">
    <source>
        <dbReference type="PROSITE-ProRule" id="PRU00047"/>
    </source>
</evidence>
<evidence type="ECO:0000259" key="4">
    <source>
        <dbReference type="PROSITE" id="PS50158"/>
    </source>
</evidence>
<dbReference type="CDD" id="cd00303">
    <property type="entry name" value="retropepsin_like"/>
    <property type="match status" value="1"/>
</dbReference>
<dbReference type="InterPro" id="IPR001878">
    <property type="entry name" value="Znf_CCHC"/>
</dbReference>
<evidence type="ECO:0000313" key="7">
    <source>
        <dbReference type="Proteomes" id="UP000553632"/>
    </source>
</evidence>
<sequence length="1995" mass="223384">MAGAESYTAEGEDQPSEELSYSVSFFFRYRQLAQDFGKKLADMIDVWSRARSQPGVEALELFIREEWGKIDEQFTFEEDKVQIHVRCLIVCLCVAEIIAAALLVVIGDEKHNGLEPLRTMLTGVFLDAIIPEKLLPKEVRRVMRTLRRQANKDLLESAYSPVGDLWQGFRGILRDNYVDDDPLKEAPQPVTSNGQDSHVKWSIPAPRESDVSVSHVRRHGSHLNDPSGSPSSRSLIFEDSQIRPSRLSIAPPSLPRSNPVISQASSRRLSTTSVIGPSYGRPIDESVANASQYYQPATSFGGQTGSHFEVTEPIKSGSVNASDRHKAVTIAKALPQISPKYQGLSDVRRFSWYKATVRKVLRSAAADPPTHWYYLQRSLDLSLFNQLRVEYFDPDDMESFVNAINEVWQQLEVICEGRYALQILLDQKSDLIQREDESVAEFTARTRQWLEEAELCGHTIYTYEMRMIVSRGLSDAYLSTWSADLSDDLSFVAFCALVVQKAASLKVLQKNTSSSTPSLFLNQSSSGSAGAGNRDFNQRRRRGKGRGTPPGWLFPAGYCQRCGEQGHYARSCSAEAPARVRERCEICGSLEHERDKCRFTLKNPCRRCGEEGHSEFVCPSRSCKSAAQVHTTHKDSASEASSSSSGSPVTAGAMVLRLHNSTVTRASEQMCPLKSTDTPVDIKERLSALPQRPPVGSVPPLLVDLILYGTKVGYPVRALLDPGADVDLINHSFALRLQTLPLKRATYDAKIMLGDNSSAMALMFGSTIAASSTQQFTVSYWTVPDLPYDYIIGRESMLNLSANDIVPSSRCTEKKLVSLFHMFILSKKVEDYVTSLVPSEHRGEPSNVLETPDISLKPPLWMDLKPEWELLDVVACEKEMALYYVRNGDTRFYAFDVSPAYVERVKFGNYRKEVRSHRKFNLASDTVRKEAINLLRDMVRVGKLAPVSAVPSSSSSDVRLLPEGLVSCTNTYPVGGENGKRVRPIFPFLALNRRTDCKSIKFHQSELRELLVSSRFYGICVYVDITDAFMTIRCSSRASSCLGLFCPEIGEDLDGDLPGWFQFDRTPYGYSPSPWALEQSVQHSVKEKGRGSRLALPCTDIKANITEGLLETPRVKNYMDDCHLMYGKSVVVLPANISEINVALVNYVRRSLACADMHLKDVKTVALSDGNVSSNGVFYATPYVISWSPSRWQAVVDSVVPDDITFRQALSFLGTVHVVDNWLLPPFFVMRRNLLQSLLQTQLHADGDDWDASVPHQSVEYLWEFKNAFSDAHNQDYSVFRRVIQWAPLHVFVDSSTYSYGYIAGQYLEEVALGMDAADVSELRKILKSIKGPLQPRYDFSGKLFIPLWFEHALFSRIGHLTAHINTKELIAATSALVSAVLVIRGHHDAPIELYTDNSTCCKMLKHWKPTPLGDNVIDASQSLLQERLLNAVAVSVPDPVLKNVRYNSVPGSVNIADGLTRDALTESLMLALSTSSSVKTERQQQVRSAQGQPKAMLARSPADSGCDEDVRLSEDFVLTSHPGILGCSLVSDWFVMSWRKLRILRAWCRVVRQARGKPTTDGQFPNLTFKGWLTEKQSELEIAVSDNRFLRINGLWYQVTLYSPSGDLVPQLILPFSHDLKDLLRGLVWHIHECTAHACAGIVHTLIKSYCTWQGQKKFVHGLLKACDTCQRVARDRIQHYCGVRELITIPWYRIGLDVFGPIYRAKAYERLGKPPFNYILTYTCLYSGKTVIRPLHTRSGREIAQVHREVTADFGVIPIISVDCGSEFLSKEFLSVTVEDGSRVVYDAPNSPWSRAPLERRRATISKLLRVLAATKKTELWHTHLYKATRALNQSSLLRDGHPSGDKFRQAWRGPFRVLGFNAKGQVLLEGLKRPQAISNVKKYHQDMDAKNEATIEVPVASPKASSTGRDLQEADFFMMNDTLYQAVDVDNNRAVCLGHPASICDDVIFIDDSVEEFDLINDDIQRLSGIRIGPGNQVTLNRSARKLVSEHN</sequence>
<keyword evidence="7" id="KW-1185">Reference proteome</keyword>
<dbReference type="GO" id="GO:0003676">
    <property type="term" value="F:nucleic acid binding"/>
    <property type="evidence" value="ECO:0007669"/>
    <property type="project" value="InterPro"/>
</dbReference>
<evidence type="ECO:0000313" key="6">
    <source>
        <dbReference type="EMBL" id="KAF4713325.1"/>
    </source>
</evidence>
<dbReference type="GO" id="GO:0008270">
    <property type="term" value="F:zinc ion binding"/>
    <property type="evidence" value="ECO:0007669"/>
    <property type="project" value="UniProtKB-KW"/>
</dbReference>
<dbReference type="InterPro" id="IPR036397">
    <property type="entry name" value="RNaseH_sf"/>
</dbReference>
<feature type="region of interest" description="Disordered" evidence="2">
    <location>
        <begin position="180"/>
        <end position="234"/>
    </location>
</feature>
<feature type="region of interest" description="Disordered" evidence="2">
    <location>
        <begin position="514"/>
        <end position="549"/>
    </location>
</feature>
<name>A0A7J6QY19_PEROL</name>
<dbReference type="PROSITE" id="PS50158">
    <property type="entry name" value="ZF_CCHC"/>
    <property type="match status" value="2"/>
</dbReference>
<dbReference type="GO" id="GO:0015074">
    <property type="term" value="P:DNA integration"/>
    <property type="evidence" value="ECO:0007669"/>
    <property type="project" value="InterPro"/>
</dbReference>
<comment type="caution">
    <text evidence="6">The sequence shown here is derived from an EMBL/GenBank/DDBJ whole genome shotgun (WGS) entry which is preliminary data.</text>
</comment>
<keyword evidence="3" id="KW-0812">Transmembrane</keyword>
<dbReference type="Gene3D" id="4.10.60.10">
    <property type="entry name" value="Zinc finger, CCHC-type"/>
    <property type="match status" value="1"/>
</dbReference>
<dbReference type="Proteomes" id="UP000553632">
    <property type="component" value="Unassembled WGS sequence"/>
</dbReference>
<dbReference type="PROSITE" id="PS50994">
    <property type="entry name" value="INTEGRASE"/>
    <property type="match status" value="1"/>
</dbReference>
<feature type="compositionally biased region" description="Polar residues" evidence="2">
    <location>
        <begin position="224"/>
        <end position="234"/>
    </location>
</feature>
<feature type="region of interest" description="Disordered" evidence="2">
    <location>
        <begin position="246"/>
        <end position="277"/>
    </location>
</feature>
<evidence type="ECO:0000256" key="3">
    <source>
        <dbReference type="SAM" id="Phobius"/>
    </source>
</evidence>
<feature type="region of interest" description="Disordered" evidence="2">
    <location>
        <begin position="1480"/>
        <end position="1503"/>
    </location>
</feature>
<keyword evidence="3" id="KW-0472">Membrane</keyword>
<feature type="domain" description="Integrase catalytic" evidence="5">
    <location>
        <begin position="1688"/>
        <end position="1865"/>
    </location>
</feature>
<reference evidence="6 7" key="1">
    <citation type="submission" date="2020-04" db="EMBL/GenBank/DDBJ databases">
        <title>Perkinsus olseni comparative genomics.</title>
        <authorList>
            <person name="Bogema D.R."/>
        </authorList>
    </citation>
    <scope>NUCLEOTIDE SEQUENCE [LARGE SCALE GENOMIC DNA]</scope>
    <source>
        <strain evidence="6 7">ATCC PRA-207</strain>
    </source>
</reference>
<dbReference type="InterPro" id="IPR001584">
    <property type="entry name" value="Integrase_cat-core"/>
</dbReference>
<dbReference type="PANTHER" id="PTHR37984:SF5">
    <property type="entry name" value="PROTEIN NYNRIN-LIKE"/>
    <property type="match status" value="1"/>
</dbReference>
<accession>A0A7J6QY19</accession>
<dbReference type="SUPFAM" id="SSF57756">
    <property type="entry name" value="Retrovirus zinc finger-like domains"/>
    <property type="match status" value="1"/>
</dbReference>
<evidence type="ECO:0000256" key="2">
    <source>
        <dbReference type="SAM" id="MobiDB-lite"/>
    </source>
</evidence>
<feature type="domain" description="CCHC-type" evidence="4">
    <location>
        <begin position="559"/>
        <end position="572"/>
    </location>
</feature>
<dbReference type="InterPro" id="IPR036875">
    <property type="entry name" value="Znf_CCHC_sf"/>
</dbReference>
<dbReference type="PANTHER" id="PTHR37984">
    <property type="entry name" value="PROTEIN CBG26694"/>
    <property type="match status" value="1"/>
</dbReference>
<feature type="transmembrane region" description="Helical" evidence="3">
    <location>
        <begin position="87"/>
        <end position="107"/>
    </location>
</feature>
<keyword evidence="1" id="KW-0862">Zinc</keyword>
<dbReference type="Gene3D" id="3.30.420.10">
    <property type="entry name" value="Ribonuclease H-like superfamily/Ribonuclease H"/>
    <property type="match status" value="1"/>
</dbReference>
<organism evidence="6 7">
    <name type="scientific">Perkinsus olseni</name>
    <name type="common">Perkinsus atlanticus</name>
    <dbReference type="NCBI Taxonomy" id="32597"/>
    <lineage>
        <taxon>Eukaryota</taxon>
        <taxon>Sar</taxon>
        <taxon>Alveolata</taxon>
        <taxon>Perkinsozoa</taxon>
        <taxon>Perkinsea</taxon>
        <taxon>Perkinsida</taxon>
        <taxon>Perkinsidae</taxon>
        <taxon>Perkinsus</taxon>
    </lineage>
</organism>